<dbReference type="PRINTS" id="PR00793">
    <property type="entry name" value="PROAMNOPTASE"/>
</dbReference>
<dbReference type="EC" id="3.4.11.5" evidence="4"/>
<comment type="similarity">
    <text evidence="1">Belongs to the peptidase S33 family.</text>
</comment>
<dbReference type="SUPFAM" id="SSF53474">
    <property type="entry name" value="alpha/beta-Hydrolases"/>
    <property type="match status" value="1"/>
</dbReference>
<evidence type="ECO:0000256" key="2">
    <source>
        <dbReference type="ARBA" id="ARBA00022801"/>
    </source>
</evidence>
<keyword evidence="4" id="KW-0031">Aminopeptidase</keyword>
<dbReference type="EMBL" id="JBEPLW010000016">
    <property type="protein sequence ID" value="MET3576116.1"/>
    <property type="molecule type" value="Genomic_DNA"/>
</dbReference>
<keyword evidence="4" id="KW-0645">Protease</keyword>
<proteinExistence type="inferred from homology"/>
<dbReference type="RefSeq" id="WP_354197874.1">
    <property type="nucleotide sequence ID" value="NZ_JBEPLW010000016.1"/>
</dbReference>
<dbReference type="InterPro" id="IPR000073">
    <property type="entry name" value="AB_hydrolase_1"/>
</dbReference>
<organism evidence="4 5">
    <name type="scientific">Bhargavaea ullalensis</name>
    <dbReference type="NCBI Taxonomy" id="1265685"/>
    <lineage>
        <taxon>Bacteria</taxon>
        <taxon>Bacillati</taxon>
        <taxon>Bacillota</taxon>
        <taxon>Bacilli</taxon>
        <taxon>Bacillales</taxon>
        <taxon>Caryophanaceae</taxon>
        <taxon>Bhargavaea</taxon>
    </lineage>
</organism>
<dbReference type="GO" id="GO:0004177">
    <property type="term" value="F:aminopeptidase activity"/>
    <property type="evidence" value="ECO:0007669"/>
    <property type="project" value="UniProtKB-KW"/>
</dbReference>
<dbReference type="InterPro" id="IPR029058">
    <property type="entry name" value="AB_hydrolase_fold"/>
</dbReference>
<dbReference type="PANTHER" id="PTHR43798:SF27">
    <property type="entry name" value="HYDROLASE ALPHA_BETA HYDROLASE FOLD FAMILY"/>
    <property type="match status" value="1"/>
</dbReference>
<reference evidence="4 5" key="1">
    <citation type="submission" date="2024-06" db="EMBL/GenBank/DDBJ databases">
        <title>Genomic Encyclopedia of Type Strains, Phase IV (KMG-IV): sequencing the most valuable type-strain genomes for metagenomic binning, comparative biology and taxonomic classification.</title>
        <authorList>
            <person name="Goeker M."/>
        </authorList>
    </citation>
    <scope>NUCLEOTIDE SEQUENCE [LARGE SCALE GENOMIC DNA]</scope>
    <source>
        <strain evidence="4 5">DSM 26128</strain>
    </source>
</reference>
<dbReference type="Pfam" id="PF00561">
    <property type="entry name" value="Abhydrolase_1"/>
    <property type="match status" value="1"/>
</dbReference>
<feature type="domain" description="AB hydrolase-1" evidence="3">
    <location>
        <begin position="30"/>
        <end position="274"/>
    </location>
</feature>
<dbReference type="InterPro" id="IPR050266">
    <property type="entry name" value="AB_hydrolase_sf"/>
</dbReference>
<keyword evidence="2 4" id="KW-0378">Hydrolase</keyword>
<comment type="caution">
    <text evidence="4">The sequence shown here is derived from an EMBL/GenBank/DDBJ whole genome shotgun (WGS) entry which is preliminary data.</text>
</comment>
<protein>
    <submittedName>
        <fullName evidence="4">Proline iminopeptidase</fullName>
        <ecNumber evidence="4">3.4.11.5</ecNumber>
    </submittedName>
</protein>
<name>A0ABV2GCV9_9BACL</name>
<dbReference type="InterPro" id="IPR002410">
    <property type="entry name" value="Peptidase_S33"/>
</dbReference>
<evidence type="ECO:0000313" key="5">
    <source>
        <dbReference type="Proteomes" id="UP001549099"/>
    </source>
</evidence>
<dbReference type="PANTHER" id="PTHR43798">
    <property type="entry name" value="MONOACYLGLYCEROL LIPASE"/>
    <property type="match status" value="1"/>
</dbReference>
<accession>A0ABV2GCV9</accession>
<dbReference type="PRINTS" id="PR00111">
    <property type="entry name" value="ABHYDROLASE"/>
</dbReference>
<evidence type="ECO:0000256" key="1">
    <source>
        <dbReference type="ARBA" id="ARBA00010088"/>
    </source>
</evidence>
<evidence type="ECO:0000313" key="4">
    <source>
        <dbReference type="EMBL" id="MET3576116.1"/>
    </source>
</evidence>
<evidence type="ECO:0000259" key="3">
    <source>
        <dbReference type="Pfam" id="PF00561"/>
    </source>
</evidence>
<gene>
    <name evidence="4" type="ORF">ABID49_002031</name>
</gene>
<dbReference type="Gene3D" id="3.40.50.1820">
    <property type="entry name" value="alpha/beta hydrolase"/>
    <property type="match status" value="1"/>
</dbReference>
<dbReference type="Proteomes" id="UP001549099">
    <property type="component" value="Unassembled WGS sequence"/>
</dbReference>
<keyword evidence="5" id="KW-1185">Reference proteome</keyword>
<sequence length="290" mass="32720">MYAAINGTRIYYDVDGAGVSVEGGEVRHKPVIFILHGGPGGCHLNFKPYLDELTKTAQLVYVDQRGCGYSDPDDPEKYTLDQNVEDVEALRQHLGVERIWILGHSYGGMVAMSYAIRHQEHTAGLILAATSPSHNFLEKAKQHVKEHGNAEQMAVADVLWEGKFESQEQLQEYYRVMAPMYSTKTAKTESLQETPANRPAVKRNYEALNKGFGDFLLRFDVREELKSLKVLTLIIAGRHDWITHYTESEEMHRLIPGSELQIMEHSSHNLFADDTSGTNELMADFLAKHA</sequence>